<evidence type="ECO:0000256" key="9">
    <source>
        <dbReference type="ARBA" id="ARBA00023136"/>
    </source>
</evidence>
<feature type="compositionally biased region" description="Low complexity" evidence="12">
    <location>
        <begin position="555"/>
        <end position="564"/>
    </location>
</feature>
<evidence type="ECO:0000256" key="7">
    <source>
        <dbReference type="ARBA" id="ARBA00022989"/>
    </source>
</evidence>
<keyword evidence="8" id="KW-0406">Ion transport</keyword>
<evidence type="ECO:0000256" key="1">
    <source>
        <dbReference type="ARBA" id="ARBA00003019"/>
    </source>
</evidence>
<feature type="transmembrane region" description="Helical" evidence="13">
    <location>
        <begin position="12"/>
        <end position="29"/>
    </location>
</feature>
<feature type="transmembrane region" description="Helical" evidence="13">
    <location>
        <begin position="148"/>
        <end position="171"/>
    </location>
</feature>
<dbReference type="EMBL" id="CDMY01000272">
    <property type="protein sequence ID" value="CEL98527.1"/>
    <property type="molecule type" value="Genomic_DNA"/>
</dbReference>
<feature type="transmembrane region" description="Helical" evidence="13">
    <location>
        <begin position="214"/>
        <end position="232"/>
    </location>
</feature>
<evidence type="ECO:0000256" key="2">
    <source>
        <dbReference type="ARBA" id="ARBA00004651"/>
    </source>
</evidence>
<comment type="function">
    <text evidence="1">Mediates high-affinity intracellular uptake of the rare oligo-element molybdenum.</text>
</comment>
<dbReference type="InParanoid" id="A0A0G4ENE9"/>
<feature type="transmembrane region" description="Helical" evidence="13">
    <location>
        <begin position="440"/>
        <end position="459"/>
    </location>
</feature>
<evidence type="ECO:0000256" key="5">
    <source>
        <dbReference type="ARBA" id="ARBA00022475"/>
    </source>
</evidence>
<feature type="transmembrane region" description="Helical" evidence="13">
    <location>
        <begin position="282"/>
        <end position="302"/>
    </location>
</feature>
<sequence>MRAIDKRKQELRWIIRALCLTSAIISLRPKPFFVQTPPGRRGVLNAQPRLRNGRAASTPPAAAPHTAATAAATAAAAASLISHPALDLGVDLSSPSSLTMAWVAGSPELWMFVCLAAGMAVVQLIQIGRNGWMREKTDHERDPKFPRFQVNFLLVYLLAMFADWLQGPYVYVLYERMGYDMRMIGYLFVVGFASSALAGMAVGDLADRYGRKAWCLLYSLFYILACLMYNINSLPLLFFGRFCAGVATSILFTTFDAWMVCEHKKRHFEMPLLNETYARATFGNGLVAIIAGVCASAVANTVGPVGPFDASIAVLIVLALVVAFTWTENYGREAVEDTGDKAKEGEDKKGGAAADAVSTDTGLAYVFRTFRTHPEVWWVGMVQSFFEAAMYSFVFVWTPALPRTIDQGIVFSSFMVAVMLGSNVFVFLEKAGLQLSLSVLLYVVVGAVSMLCAALALYLNAASPWRLLAFLLFELCCGVHFSAFYSLRARVLPEEGRATILNLYRVPLNLIVMGVCTQAASFPLEGVFLFAAFLLLCGAVFQCLVHQRVSKDGYTSPSSSTSQSAIGRDTPQQEDKEDEKARLLARQSGGDEATRVNSRTE</sequence>
<feature type="transmembrane region" description="Helical" evidence="13">
    <location>
        <begin position="376"/>
        <end position="397"/>
    </location>
</feature>
<feature type="region of interest" description="Disordered" evidence="12">
    <location>
        <begin position="551"/>
        <end position="601"/>
    </location>
</feature>
<evidence type="ECO:0000256" key="8">
    <source>
        <dbReference type="ARBA" id="ARBA00023065"/>
    </source>
</evidence>
<keyword evidence="7 13" id="KW-1133">Transmembrane helix</keyword>
<comment type="subcellular location">
    <subcellularLocation>
        <location evidence="2">Cell membrane</location>
        <topology evidence="2">Multi-pass membrane protein</topology>
    </subcellularLocation>
</comment>
<dbReference type="GO" id="GO:0015098">
    <property type="term" value="F:molybdate ion transmembrane transporter activity"/>
    <property type="evidence" value="ECO:0007669"/>
    <property type="project" value="InterPro"/>
</dbReference>
<dbReference type="PANTHER" id="PTHR23516:SF1">
    <property type="entry name" value="MOLYBDATE-ANION TRANSPORTER"/>
    <property type="match status" value="1"/>
</dbReference>
<evidence type="ECO:0000256" key="12">
    <source>
        <dbReference type="SAM" id="MobiDB-lite"/>
    </source>
</evidence>
<dbReference type="SUPFAM" id="SSF103473">
    <property type="entry name" value="MFS general substrate transporter"/>
    <property type="match status" value="1"/>
</dbReference>
<dbReference type="GO" id="GO:0005886">
    <property type="term" value="C:plasma membrane"/>
    <property type="evidence" value="ECO:0007669"/>
    <property type="project" value="UniProtKB-SubCell"/>
</dbReference>
<feature type="transmembrane region" description="Helical" evidence="13">
    <location>
        <begin position="526"/>
        <end position="545"/>
    </location>
</feature>
<dbReference type="Gene3D" id="1.20.1250.20">
    <property type="entry name" value="MFS general substrate transporter like domains"/>
    <property type="match status" value="1"/>
</dbReference>
<keyword evidence="4" id="KW-0813">Transport</keyword>
<dbReference type="GO" id="GO:0006811">
    <property type="term" value="P:monoatomic ion transport"/>
    <property type="evidence" value="ECO:0007669"/>
    <property type="project" value="UniProtKB-KW"/>
</dbReference>
<gene>
    <name evidence="14" type="ORF">Vbra_20545</name>
</gene>
<dbReference type="PANTHER" id="PTHR23516">
    <property type="entry name" value="SAM (S-ADENOSYL METHIONINE) TRANSPORTER"/>
    <property type="match status" value="1"/>
</dbReference>
<dbReference type="InterPro" id="IPR036259">
    <property type="entry name" value="MFS_trans_sf"/>
</dbReference>
<organism evidence="14 15">
    <name type="scientific">Vitrella brassicaformis (strain CCMP3155)</name>
    <dbReference type="NCBI Taxonomy" id="1169540"/>
    <lineage>
        <taxon>Eukaryota</taxon>
        <taxon>Sar</taxon>
        <taxon>Alveolata</taxon>
        <taxon>Colpodellida</taxon>
        <taxon>Vitrellaceae</taxon>
        <taxon>Vitrella</taxon>
    </lineage>
</organism>
<evidence type="ECO:0000313" key="14">
    <source>
        <dbReference type="EMBL" id="CEL98527.1"/>
    </source>
</evidence>
<keyword evidence="5" id="KW-1003">Cell membrane</keyword>
<protein>
    <recommendedName>
        <fullName evidence="3">Molybdate-anion transporter</fullName>
    </recommendedName>
    <alternativeName>
        <fullName evidence="10">Major facilitator superfamily domain-containing protein 5</fullName>
    </alternativeName>
    <alternativeName>
        <fullName evidence="11">Molybdate transporter 2 homolog</fullName>
    </alternativeName>
</protein>
<dbReference type="OrthoDB" id="439578at2759"/>
<dbReference type="PhylomeDB" id="A0A0G4ENE9"/>
<feature type="transmembrane region" description="Helical" evidence="13">
    <location>
        <begin position="109"/>
        <end position="127"/>
    </location>
</feature>
<keyword evidence="15" id="KW-1185">Reference proteome</keyword>
<reference evidence="14 15" key="1">
    <citation type="submission" date="2014-11" db="EMBL/GenBank/DDBJ databases">
        <authorList>
            <person name="Zhu J."/>
            <person name="Qi W."/>
            <person name="Song R."/>
        </authorList>
    </citation>
    <scope>NUCLEOTIDE SEQUENCE [LARGE SCALE GENOMIC DNA]</scope>
</reference>
<keyword evidence="6 13" id="KW-0812">Transmembrane</keyword>
<dbReference type="Proteomes" id="UP000041254">
    <property type="component" value="Unassembled WGS sequence"/>
</dbReference>
<evidence type="ECO:0000256" key="11">
    <source>
        <dbReference type="ARBA" id="ARBA00032555"/>
    </source>
</evidence>
<dbReference type="OMA" id="VFMWVPT"/>
<name>A0A0G4ENE9_VITBC</name>
<feature type="transmembrane region" description="Helical" evidence="13">
    <location>
        <begin position="308"/>
        <end position="326"/>
    </location>
</feature>
<feature type="transmembrane region" description="Helical" evidence="13">
    <location>
        <begin position="183"/>
        <end position="202"/>
    </location>
</feature>
<accession>A0A0G4ENE9</accession>
<feature type="compositionally biased region" description="Basic and acidic residues" evidence="12">
    <location>
        <begin position="571"/>
        <end position="582"/>
    </location>
</feature>
<feature type="compositionally biased region" description="Basic and acidic residues" evidence="12">
    <location>
        <begin position="592"/>
        <end position="601"/>
    </location>
</feature>
<feature type="transmembrane region" description="Helical" evidence="13">
    <location>
        <begin position="465"/>
        <end position="487"/>
    </location>
</feature>
<dbReference type="AlphaFoldDB" id="A0A0G4ENE9"/>
<evidence type="ECO:0000256" key="3">
    <source>
        <dbReference type="ARBA" id="ARBA00021242"/>
    </source>
</evidence>
<feature type="transmembrane region" description="Helical" evidence="13">
    <location>
        <begin position="499"/>
        <end position="520"/>
    </location>
</feature>
<dbReference type="VEuPathDB" id="CryptoDB:Vbra_20545"/>
<feature type="transmembrane region" description="Helical" evidence="13">
    <location>
        <begin position="409"/>
        <end position="428"/>
    </location>
</feature>
<dbReference type="CDD" id="cd17487">
    <property type="entry name" value="MFS_MFSD5_like"/>
    <property type="match status" value="1"/>
</dbReference>
<proteinExistence type="predicted"/>
<evidence type="ECO:0000256" key="13">
    <source>
        <dbReference type="SAM" id="Phobius"/>
    </source>
</evidence>
<evidence type="ECO:0000313" key="15">
    <source>
        <dbReference type="Proteomes" id="UP000041254"/>
    </source>
</evidence>
<evidence type="ECO:0000256" key="4">
    <source>
        <dbReference type="ARBA" id="ARBA00022448"/>
    </source>
</evidence>
<dbReference type="InterPro" id="IPR008509">
    <property type="entry name" value="MOT2/MFSD5"/>
</dbReference>
<dbReference type="Pfam" id="PF05631">
    <property type="entry name" value="MFS_5"/>
    <property type="match status" value="1"/>
</dbReference>
<feature type="transmembrane region" description="Helical" evidence="13">
    <location>
        <begin position="238"/>
        <end position="261"/>
    </location>
</feature>
<keyword evidence="9 13" id="KW-0472">Membrane</keyword>
<evidence type="ECO:0000256" key="10">
    <source>
        <dbReference type="ARBA" id="ARBA00030646"/>
    </source>
</evidence>
<evidence type="ECO:0000256" key="6">
    <source>
        <dbReference type="ARBA" id="ARBA00022692"/>
    </source>
</evidence>